<proteinExistence type="predicted"/>
<keyword evidence="2" id="KW-1185">Reference proteome</keyword>
<dbReference type="AlphaFoldDB" id="A0A1B0BW72"/>
<reference evidence="1" key="2">
    <citation type="submission" date="2020-05" db="UniProtKB">
        <authorList>
            <consortium name="EnsemblMetazoa"/>
        </authorList>
    </citation>
    <scope>IDENTIFICATION</scope>
    <source>
        <strain evidence="1">IAEA</strain>
    </source>
</reference>
<dbReference type="EnsemblMetazoa" id="GPPI042445-RA">
    <property type="protein sequence ID" value="GPPI042445-PA"/>
    <property type="gene ID" value="GPPI042445"/>
</dbReference>
<name>A0A1B0BW72_9MUSC</name>
<organism evidence="1 2">
    <name type="scientific">Glossina palpalis gambiensis</name>
    <dbReference type="NCBI Taxonomy" id="67801"/>
    <lineage>
        <taxon>Eukaryota</taxon>
        <taxon>Metazoa</taxon>
        <taxon>Ecdysozoa</taxon>
        <taxon>Arthropoda</taxon>
        <taxon>Hexapoda</taxon>
        <taxon>Insecta</taxon>
        <taxon>Pterygota</taxon>
        <taxon>Neoptera</taxon>
        <taxon>Endopterygota</taxon>
        <taxon>Diptera</taxon>
        <taxon>Brachycera</taxon>
        <taxon>Muscomorpha</taxon>
        <taxon>Hippoboscoidea</taxon>
        <taxon>Glossinidae</taxon>
        <taxon>Glossina</taxon>
    </lineage>
</organism>
<dbReference type="EMBL" id="JXJN01021623">
    <property type="status" value="NOT_ANNOTATED_CDS"/>
    <property type="molecule type" value="Genomic_DNA"/>
</dbReference>
<protein>
    <submittedName>
        <fullName evidence="1">Uncharacterized protein</fullName>
    </submittedName>
</protein>
<sequence length="151" mass="18381">MAPLGISRHKQRDRAAWDSSTVFYQNCLLFLDMKSEQRDRAAWYSNEVLLNLLQRVLSPRRLQCLYTREDPYHYREVQNMNTKEQIFYTSLQHIYAKDIQPYDCNYAQIFNKTRQEKNHTTLPQNYHNGYAYEKFFLRRRIDKDCKDVSDH</sequence>
<dbReference type="EMBL" id="JXJN01021622">
    <property type="status" value="NOT_ANNOTATED_CDS"/>
    <property type="molecule type" value="Genomic_DNA"/>
</dbReference>
<accession>A0A1B0BW72</accession>
<dbReference type="Proteomes" id="UP000092460">
    <property type="component" value="Unassembled WGS sequence"/>
</dbReference>
<evidence type="ECO:0000313" key="2">
    <source>
        <dbReference type="Proteomes" id="UP000092460"/>
    </source>
</evidence>
<dbReference type="VEuPathDB" id="VectorBase:GPPI042445"/>
<evidence type="ECO:0000313" key="1">
    <source>
        <dbReference type="EnsemblMetazoa" id="GPPI042445-PA"/>
    </source>
</evidence>
<reference evidence="2" key="1">
    <citation type="submission" date="2015-01" db="EMBL/GenBank/DDBJ databases">
        <authorList>
            <person name="Aksoy S."/>
            <person name="Warren W."/>
            <person name="Wilson R.K."/>
        </authorList>
    </citation>
    <scope>NUCLEOTIDE SEQUENCE [LARGE SCALE GENOMIC DNA]</scope>
    <source>
        <strain evidence="2">IAEA</strain>
    </source>
</reference>